<organism evidence="3 4">
    <name type="scientific">Prunus avium</name>
    <name type="common">Cherry</name>
    <name type="synonym">Cerasus avium</name>
    <dbReference type="NCBI Taxonomy" id="42229"/>
    <lineage>
        <taxon>Eukaryota</taxon>
        <taxon>Viridiplantae</taxon>
        <taxon>Streptophyta</taxon>
        <taxon>Embryophyta</taxon>
        <taxon>Tracheophyta</taxon>
        <taxon>Spermatophyta</taxon>
        <taxon>Magnoliopsida</taxon>
        <taxon>eudicotyledons</taxon>
        <taxon>Gunneridae</taxon>
        <taxon>Pentapetalae</taxon>
        <taxon>rosids</taxon>
        <taxon>fabids</taxon>
        <taxon>Rosales</taxon>
        <taxon>Rosaceae</taxon>
        <taxon>Amygdaloideae</taxon>
        <taxon>Amygdaleae</taxon>
        <taxon>Prunus</taxon>
    </lineage>
</organism>
<name>A0A6P5SNP1_PRUAV</name>
<dbReference type="RefSeq" id="XP_021817734.1">
    <property type="nucleotide sequence ID" value="XM_021962042.1"/>
</dbReference>
<proteinExistence type="predicted"/>
<dbReference type="InterPro" id="IPR011990">
    <property type="entry name" value="TPR-like_helical_dom_sf"/>
</dbReference>
<dbReference type="FunFam" id="1.25.40.10:FF:000348">
    <property type="entry name" value="Pentatricopeptide repeat-containing protein chloroplastic"/>
    <property type="match status" value="1"/>
</dbReference>
<evidence type="ECO:0000313" key="4">
    <source>
        <dbReference type="RefSeq" id="XP_021817734.1"/>
    </source>
</evidence>
<gene>
    <name evidence="4" type="primary">LOC110759900</name>
</gene>
<dbReference type="FunFam" id="1.25.40.10:FF:000989">
    <property type="entry name" value="Pentatricopeptide repeat-containing protein At1g31430"/>
    <property type="match status" value="1"/>
</dbReference>
<feature type="repeat" description="PPR" evidence="2">
    <location>
        <begin position="338"/>
        <end position="372"/>
    </location>
</feature>
<dbReference type="InterPro" id="IPR043502">
    <property type="entry name" value="DNA/RNA_pol_sf"/>
</dbReference>
<dbReference type="PANTHER" id="PTHR47926">
    <property type="entry name" value="PENTATRICOPEPTIDE REPEAT-CONTAINING PROTEIN"/>
    <property type="match status" value="1"/>
</dbReference>
<dbReference type="SUPFAM" id="SSF56672">
    <property type="entry name" value="DNA/RNA polymerases"/>
    <property type="match status" value="1"/>
</dbReference>
<dbReference type="GeneID" id="110759900"/>
<dbReference type="PANTHER" id="PTHR47926:SF489">
    <property type="entry name" value="PENTATRICOPEPTIDE REPEAT-CONTAINING PROTEIN"/>
    <property type="match status" value="1"/>
</dbReference>
<dbReference type="CDD" id="cd09272">
    <property type="entry name" value="RNase_HI_RT_Ty1"/>
    <property type="match status" value="1"/>
</dbReference>
<dbReference type="NCBIfam" id="TIGR00756">
    <property type="entry name" value="PPR"/>
    <property type="match status" value="3"/>
</dbReference>
<dbReference type="GO" id="GO:0009451">
    <property type="term" value="P:RNA modification"/>
    <property type="evidence" value="ECO:0007669"/>
    <property type="project" value="InterPro"/>
</dbReference>
<dbReference type="InterPro" id="IPR002885">
    <property type="entry name" value="PPR_rpt"/>
</dbReference>
<evidence type="ECO:0000313" key="3">
    <source>
        <dbReference type="Proteomes" id="UP000515124"/>
    </source>
</evidence>
<dbReference type="KEGG" id="pavi:110759900"/>
<accession>A0A6P5SNP1</accession>
<dbReference type="InterPro" id="IPR046848">
    <property type="entry name" value="E_motif"/>
</dbReference>
<sequence length="636" mass="70975">MHPIKRPLYQESKAVGSAKLDHSGDLLPNPAEYRSIEGALQYLTWTRLDLSYAVNQRATNVLSLQAYSDADWAGCPYDRRSTGGYCIFLGSTLISWSAKKQSSVARSSTKAEYRSLSLTAAELSWIAKLFADIGYKLPSLPVLWCDNISAIALSNNHVFHSRTKHFELDFHYIREQVLNQKLTVKYVCSQDQIADIHTKSLSKQRFLFLSNCLTKCLREIGFEDAFDMFQRMRCESNKKPDEARTVVSTLSACTALKNLELGKQIHDYVKSELKLTTIIGNALLNMYAKCGCLNEGQRIFDEIPSKNVICCTSMVSGSVNCGRLDEAREVFDGSSIKDAVLWTAMINGYVQYNRFDEAVALFQEMQIRRVKGDKFTAVTLPTGCAQSGALEQGKWIHRYIDENGIKIDAVVGTALIEMYAKCGCIDKSLEIFNGLREKDAACWTSIICGLAKNGKASKAVELFSEMIQIGINPDDITLIAVLSACSRGGLVDEGRKFFNSMRKMYEIEPKLEHYACLVDLLGRAGLLDDEEEMIERVPSENNKIMIPLYGALLSACRIPGNVEMGERVAKRLADIESSGSSVHTLFLANTYASADRWEDVTKVRRKMKDLGVRKVPGSSSIEIDGIVHEFIVGDRD</sequence>
<dbReference type="Pfam" id="PF20431">
    <property type="entry name" value="E_motif"/>
    <property type="match status" value="1"/>
</dbReference>
<dbReference type="AlphaFoldDB" id="A0A6P5SNP1"/>
<dbReference type="InterPro" id="IPR046960">
    <property type="entry name" value="PPR_At4g14850-like_plant"/>
</dbReference>
<dbReference type="Pfam" id="PF01535">
    <property type="entry name" value="PPR"/>
    <property type="match status" value="3"/>
</dbReference>
<reference evidence="4" key="1">
    <citation type="submission" date="2025-08" db="UniProtKB">
        <authorList>
            <consortium name="RefSeq"/>
        </authorList>
    </citation>
    <scope>IDENTIFICATION</scope>
</reference>
<dbReference type="PROSITE" id="PS51375">
    <property type="entry name" value="PPR"/>
    <property type="match status" value="2"/>
</dbReference>
<evidence type="ECO:0000256" key="2">
    <source>
        <dbReference type="PROSITE-ProRule" id="PRU00708"/>
    </source>
</evidence>
<feature type="repeat" description="PPR" evidence="2">
    <location>
        <begin position="439"/>
        <end position="473"/>
    </location>
</feature>
<dbReference type="Proteomes" id="UP000515124">
    <property type="component" value="Unplaced"/>
</dbReference>
<evidence type="ECO:0000256" key="1">
    <source>
        <dbReference type="ARBA" id="ARBA00022737"/>
    </source>
</evidence>
<dbReference type="GO" id="GO:0003723">
    <property type="term" value="F:RNA binding"/>
    <property type="evidence" value="ECO:0007669"/>
    <property type="project" value="InterPro"/>
</dbReference>
<protein>
    <submittedName>
        <fullName evidence="4">LOW QUALITY PROTEIN: pentatricopeptide repeat-containing protein At1g31430-like</fullName>
    </submittedName>
</protein>
<dbReference type="Gene3D" id="1.25.40.10">
    <property type="entry name" value="Tetratricopeptide repeat domain"/>
    <property type="match status" value="3"/>
</dbReference>
<keyword evidence="3" id="KW-1185">Reference proteome</keyword>
<keyword evidence="1" id="KW-0677">Repeat</keyword>
<dbReference type="Pfam" id="PF13041">
    <property type="entry name" value="PPR_2"/>
    <property type="match status" value="2"/>
</dbReference>